<evidence type="ECO:0000256" key="7">
    <source>
        <dbReference type="ARBA" id="ARBA00048741"/>
    </source>
</evidence>
<dbReference type="SUPFAM" id="SSF56235">
    <property type="entry name" value="N-terminal nucleophile aminohydrolases (Ntn hydrolases)"/>
    <property type="match status" value="1"/>
</dbReference>
<dbReference type="EMBL" id="JACNYO010000007">
    <property type="protein sequence ID" value="MBC3212445.1"/>
    <property type="molecule type" value="Genomic_DNA"/>
</dbReference>
<dbReference type="InterPro" id="IPR033738">
    <property type="entry name" value="AsnB_N"/>
</dbReference>
<feature type="site" description="Important for beta-aspartyl-AMP intermediate formation" evidence="10">
    <location>
        <position position="362"/>
    </location>
</feature>
<sequence>MCGFVCEYKLSGKIKESNILRALDSLKHRGPDENNIWVSKDGNLALGHTRLSIIGLESGLQPLSNKNESLVTVVNGEFYDYQEISRQFPSYKFKTASDSEIILPIYANLGVDGFQLLRGEFSFIVWDEKNKNLIAGRDRFGIKPLYYTISNGSIMLSSEIKGLISLGAKAIWEPSAIHGSERMLYPNKKSCFKNIYQVPPGNVIIFSENGEFTITPYWDKPAHQQTDILNDEFFISAFRDSFDDAVKTRLKADVKVACYLSGGIDSCSVLGTAKHVNGSAPESFTIAFDDDRFSELERAKLQADYAGSPLNILRVSELNIVDNYERAIDAFEVPFGNTHGVAKVLLSEEVKKHGVKVVLTGEGADEVLGGYPHIREDMYRYDRNLFPNGNGLDFLKDMYEDYSKFPGFLIQGDVEKDLNSFGSIWGYIPGMLRTGSQRGNLFSSLYSHEYLSYHHVATPYSDVLTYVDWNKTRNYDVVHRSLELWQKTVLPSYILTVLGDRAEMANSIEGRVPFLDNKLFELLMKAPTHLKISGRTEKFILREAMKGRVHRDILSQTKMPFMSPPAKLSNNSSSLRDYMGDIFNSSYLENQPFYCPQKTRQLFDSVCSMSQSKQLEVDRVLTFILSVCVMQKVFGLSHEGGF</sequence>
<evidence type="ECO:0000256" key="1">
    <source>
        <dbReference type="ARBA" id="ARBA00005187"/>
    </source>
</evidence>
<feature type="domain" description="Glutamine amidotransferase type-2" evidence="11">
    <location>
        <begin position="2"/>
        <end position="209"/>
    </location>
</feature>
<comment type="catalytic activity">
    <reaction evidence="7">
        <text>L-aspartate + L-glutamine + ATP + H2O = L-asparagine + L-glutamate + AMP + diphosphate + H(+)</text>
        <dbReference type="Rhea" id="RHEA:12228"/>
        <dbReference type="ChEBI" id="CHEBI:15377"/>
        <dbReference type="ChEBI" id="CHEBI:15378"/>
        <dbReference type="ChEBI" id="CHEBI:29985"/>
        <dbReference type="ChEBI" id="CHEBI:29991"/>
        <dbReference type="ChEBI" id="CHEBI:30616"/>
        <dbReference type="ChEBI" id="CHEBI:33019"/>
        <dbReference type="ChEBI" id="CHEBI:58048"/>
        <dbReference type="ChEBI" id="CHEBI:58359"/>
        <dbReference type="ChEBI" id="CHEBI:456215"/>
        <dbReference type="EC" id="6.3.5.4"/>
    </reaction>
</comment>
<dbReference type="Pfam" id="PF13537">
    <property type="entry name" value="GATase_7"/>
    <property type="match status" value="1"/>
</dbReference>
<feature type="binding site" evidence="9">
    <location>
        <position position="98"/>
    </location>
    <ligand>
        <name>L-glutamine</name>
        <dbReference type="ChEBI" id="CHEBI:58359"/>
    </ligand>
</feature>
<proteinExistence type="inferred from homology"/>
<keyword evidence="6 8" id="KW-0315">Glutamine amidotransferase</keyword>
<evidence type="ECO:0000313" key="13">
    <source>
        <dbReference type="Proteomes" id="UP000659084"/>
    </source>
</evidence>
<evidence type="ECO:0000256" key="8">
    <source>
        <dbReference type="PIRSR" id="PIRSR001589-1"/>
    </source>
</evidence>
<gene>
    <name evidence="12" type="primary">asnB</name>
    <name evidence="12" type="ORF">H8J20_09860</name>
</gene>
<evidence type="ECO:0000256" key="3">
    <source>
        <dbReference type="ARBA" id="ARBA00012737"/>
    </source>
</evidence>
<dbReference type="InterPro" id="IPR006426">
    <property type="entry name" value="Asn_synth_AEB"/>
</dbReference>
<dbReference type="Gene3D" id="3.40.50.620">
    <property type="entry name" value="HUPs"/>
    <property type="match status" value="2"/>
</dbReference>
<comment type="pathway">
    <text evidence="1">Amino-acid biosynthesis; L-asparagine biosynthesis; L-asparagine from L-aspartate (L-Gln route): step 1/1.</text>
</comment>
<keyword evidence="12" id="KW-0436">Ligase</keyword>
<keyword evidence="5 9" id="KW-0067">ATP-binding</keyword>
<dbReference type="InterPro" id="IPR001962">
    <property type="entry name" value="Asn_synthase"/>
</dbReference>
<keyword evidence="8" id="KW-0028">Amino-acid biosynthesis</keyword>
<dbReference type="AlphaFoldDB" id="A0AAW3WPW4"/>
<keyword evidence="8" id="KW-0061">Asparagine biosynthesis</keyword>
<dbReference type="RefSeq" id="WP_179252336.1">
    <property type="nucleotide sequence ID" value="NZ_JACBIV010000006.1"/>
</dbReference>
<dbReference type="GO" id="GO:0006529">
    <property type="term" value="P:asparagine biosynthetic process"/>
    <property type="evidence" value="ECO:0007669"/>
    <property type="project" value="UniProtKB-KW"/>
</dbReference>
<evidence type="ECO:0000259" key="11">
    <source>
        <dbReference type="PROSITE" id="PS51278"/>
    </source>
</evidence>
<dbReference type="PANTHER" id="PTHR43284">
    <property type="entry name" value="ASPARAGINE SYNTHETASE (GLUTAMINE-HYDROLYZING)"/>
    <property type="match status" value="1"/>
</dbReference>
<dbReference type="NCBIfam" id="TIGR01536">
    <property type="entry name" value="asn_synth_AEB"/>
    <property type="match status" value="1"/>
</dbReference>
<dbReference type="Proteomes" id="UP000659084">
    <property type="component" value="Unassembled WGS sequence"/>
</dbReference>
<organism evidence="12 13">
    <name type="scientific">Serratia fonticola</name>
    <dbReference type="NCBI Taxonomy" id="47917"/>
    <lineage>
        <taxon>Bacteria</taxon>
        <taxon>Pseudomonadati</taxon>
        <taxon>Pseudomonadota</taxon>
        <taxon>Gammaproteobacteria</taxon>
        <taxon>Enterobacterales</taxon>
        <taxon>Yersiniaceae</taxon>
        <taxon>Serratia</taxon>
    </lineage>
</organism>
<evidence type="ECO:0000256" key="5">
    <source>
        <dbReference type="ARBA" id="ARBA00022840"/>
    </source>
</evidence>
<evidence type="ECO:0000256" key="9">
    <source>
        <dbReference type="PIRSR" id="PIRSR001589-2"/>
    </source>
</evidence>
<comment type="caution">
    <text evidence="12">The sequence shown here is derived from an EMBL/GenBank/DDBJ whole genome shotgun (WGS) entry which is preliminary data.</text>
</comment>
<dbReference type="Gene3D" id="3.60.20.10">
    <property type="entry name" value="Glutamine Phosphoribosylpyrophosphate, subunit 1, domain 1"/>
    <property type="match status" value="1"/>
</dbReference>
<dbReference type="InterPro" id="IPR017932">
    <property type="entry name" value="GATase_2_dom"/>
</dbReference>
<dbReference type="PROSITE" id="PS51278">
    <property type="entry name" value="GATASE_TYPE_2"/>
    <property type="match status" value="1"/>
</dbReference>
<feature type="active site" description="For GATase activity" evidence="8">
    <location>
        <position position="2"/>
    </location>
</feature>
<evidence type="ECO:0000256" key="6">
    <source>
        <dbReference type="ARBA" id="ARBA00022962"/>
    </source>
</evidence>
<feature type="binding site" evidence="9">
    <location>
        <position position="286"/>
    </location>
    <ligand>
        <name>ATP</name>
        <dbReference type="ChEBI" id="CHEBI:30616"/>
    </ligand>
</feature>
<dbReference type="SUPFAM" id="SSF52402">
    <property type="entry name" value="Adenine nucleotide alpha hydrolases-like"/>
    <property type="match status" value="1"/>
</dbReference>
<name>A0AAW3WPW4_SERFO</name>
<reference evidence="12" key="1">
    <citation type="submission" date="2020-08" db="EMBL/GenBank/DDBJ databases">
        <title>Food and environmental bacterial isolates.</title>
        <authorList>
            <person name="Richter L."/>
            <person name="Du Plessis E.M."/>
            <person name="Duvenage S."/>
            <person name="Allam M."/>
            <person name="Korsten L."/>
        </authorList>
    </citation>
    <scope>NUCLEOTIDE SEQUENCE</scope>
    <source>
        <strain evidence="12">UPMP2127</strain>
    </source>
</reference>
<dbReference type="EC" id="6.3.5.4" evidence="3"/>
<keyword evidence="4 9" id="KW-0547">Nucleotide-binding</keyword>
<dbReference type="GO" id="GO:0005829">
    <property type="term" value="C:cytosol"/>
    <property type="evidence" value="ECO:0007669"/>
    <property type="project" value="TreeGrafter"/>
</dbReference>
<dbReference type="GO" id="GO:0004066">
    <property type="term" value="F:asparagine synthase (glutamine-hydrolyzing) activity"/>
    <property type="evidence" value="ECO:0007669"/>
    <property type="project" value="UniProtKB-EC"/>
</dbReference>
<evidence type="ECO:0000256" key="4">
    <source>
        <dbReference type="ARBA" id="ARBA00022741"/>
    </source>
</evidence>
<accession>A0AAW3WPW4</accession>
<dbReference type="PANTHER" id="PTHR43284:SF1">
    <property type="entry name" value="ASPARAGINE SYNTHETASE"/>
    <property type="match status" value="1"/>
</dbReference>
<evidence type="ECO:0000313" key="12">
    <source>
        <dbReference type="EMBL" id="MBC3212445.1"/>
    </source>
</evidence>
<dbReference type="Pfam" id="PF00733">
    <property type="entry name" value="Asn_synthase"/>
    <property type="match status" value="1"/>
</dbReference>
<evidence type="ECO:0000256" key="10">
    <source>
        <dbReference type="PIRSR" id="PIRSR001589-3"/>
    </source>
</evidence>
<dbReference type="PIRSF" id="PIRSF001589">
    <property type="entry name" value="Asn_synthetase_glu-h"/>
    <property type="match status" value="1"/>
</dbReference>
<dbReference type="CDD" id="cd00712">
    <property type="entry name" value="AsnB"/>
    <property type="match status" value="1"/>
</dbReference>
<comment type="similarity">
    <text evidence="2">Belongs to the asparagine synthetase family.</text>
</comment>
<dbReference type="InterPro" id="IPR014729">
    <property type="entry name" value="Rossmann-like_a/b/a_fold"/>
</dbReference>
<dbReference type="InterPro" id="IPR029055">
    <property type="entry name" value="Ntn_hydrolases_N"/>
</dbReference>
<protein>
    <recommendedName>
        <fullName evidence="3">asparagine synthase (glutamine-hydrolyzing)</fullName>
        <ecNumber evidence="3">6.3.5.4</ecNumber>
    </recommendedName>
</protein>
<dbReference type="InterPro" id="IPR051786">
    <property type="entry name" value="ASN_synthetase/amidase"/>
</dbReference>
<evidence type="ECO:0000256" key="2">
    <source>
        <dbReference type="ARBA" id="ARBA00005752"/>
    </source>
</evidence>
<dbReference type="CDD" id="cd01991">
    <property type="entry name" value="Asn_synthase_B_C"/>
    <property type="match status" value="1"/>
</dbReference>
<dbReference type="GO" id="GO:0005524">
    <property type="term" value="F:ATP binding"/>
    <property type="evidence" value="ECO:0007669"/>
    <property type="project" value="UniProtKB-KW"/>
</dbReference>